<dbReference type="Gene3D" id="3.40.366.10">
    <property type="entry name" value="Malonyl-Coenzyme A Acyl Carrier Protein, domain 2"/>
    <property type="match status" value="1"/>
</dbReference>
<protein>
    <submittedName>
        <fullName evidence="4">Acyltransferase domain-containing protein</fullName>
    </submittedName>
</protein>
<comment type="caution">
    <text evidence="4">The sequence shown here is derived from an EMBL/GenBank/DDBJ whole genome shotgun (WGS) entry which is preliminary data.</text>
</comment>
<feature type="non-terminal residue" evidence="4">
    <location>
        <position position="1"/>
    </location>
</feature>
<evidence type="ECO:0000259" key="3">
    <source>
        <dbReference type="SMART" id="SM00827"/>
    </source>
</evidence>
<evidence type="ECO:0000256" key="2">
    <source>
        <dbReference type="ARBA" id="ARBA00023268"/>
    </source>
</evidence>
<dbReference type="InterPro" id="IPR014043">
    <property type="entry name" value="Acyl_transferase_dom"/>
</dbReference>
<dbReference type="InterPro" id="IPR001227">
    <property type="entry name" value="Ac_transferase_dom_sf"/>
</dbReference>
<dbReference type="RefSeq" id="WP_285437336.1">
    <property type="nucleotide sequence ID" value="NZ_JASJUS010000136.1"/>
</dbReference>
<dbReference type="SMART" id="SM00827">
    <property type="entry name" value="PKS_AT"/>
    <property type="match status" value="1"/>
</dbReference>
<dbReference type="GO" id="GO:0016746">
    <property type="term" value="F:acyltransferase activity"/>
    <property type="evidence" value="ECO:0007669"/>
    <property type="project" value="UniProtKB-KW"/>
</dbReference>
<organism evidence="4 5">
    <name type="scientific">Streptomyces fuscus</name>
    <dbReference type="NCBI Taxonomy" id="3048495"/>
    <lineage>
        <taxon>Bacteria</taxon>
        <taxon>Bacillati</taxon>
        <taxon>Actinomycetota</taxon>
        <taxon>Actinomycetes</taxon>
        <taxon>Kitasatosporales</taxon>
        <taxon>Streptomycetaceae</taxon>
        <taxon>Streptomyces</taxon>
    </lineage>
</organism>
<dbReference type="SUPFAM" id="SSF52151">
    <property type="entry name" value="FabD/lysophospholipase-like"/>
    <property type="match status" value="1"/>
</dbReference>
<keyword evidence="1" id="KW-0808">Transferase</keyword>
<dbReference type="InterPro" id="IPR050091">
    <property type="entry name" value="PKS_NRPS_Biosynth_Enz"/>
</dbReference>
<keyword evidence="4" id="KW-0012">Acyltransferase</keyword>
<feature type="domain" description="Malonyl-CoA:ACP transacylase (MAT)" evidence="3">
    <location>
        <begin position="1"/>
        <end position="147"/>
    </location>
</feature>
<dbReference type="PANTHER" id="PTHR43775">
    <property type="entry name" value="FATTY ACID SYNTHASE"/>
    <property type="match status" value="1"/>
</dbReference>
<dbReference type="PANTHER" id="PTHR43775:SF51">
    <property type="entry name" value="INACTIVE PHENOLPHTHIOCEROL SYNTHESIS POLYKETIDE SYNTHASE TYPE I PKS1-RELATED"/>
    <property type="match status" value="1"/>
</dbReference>
<dbReference type="InterPro" id="IPR016035">
    <property type="entry name" value="Acyl_Trfase/lysoPLipase"/>
</dbReference>
<keyword evidence="2" id="KW-0511">Multifunctional enzyme</keyword>
<keyword evidence="5" id="KW-1185">Reference proteome</keyword>
<name>A0ABT7JBL6_9ACTN</name>
<dbReference type="Pfam" id="PF00698">
    <property type="entry name" value="Acyl_transf_1"/>
    <property type="match status" value="1"/>
</dbReference>
<proteinExistence type="predicted"/>
<dbReference type="Gene3D" id="3.30.70.3290">
    <property type="match status" value="1"/>
</dbReference>
<accession>A0ABT7JBL6</accession>
<feature type="non-terminal residue" evidence="4">
    <location>
        <position position="247"/>
    </location>
</feature>
<sequence>AAVNGPRSVVVSGDAVAVEEVAAHFRALDRKVTGLRVSHAFHSPLMEPMLADFRAVAESLTYDRPRIPVVSTLTGEAATAEQLMSAEHWVEHVRRPVRFADGVRSLAEQGVTRHVELGPDGTLTALAQSTVDDADDRLFVPVLRTDRPETHSVLWAAAELFTRGAALDWTALFTGRPSASTKAAADLPTYAFQRRRFWPSATAVPAQGLGAVGLGSAEHPLLGAAVELAGGDGEVLLTGRLSPAVQG</sequence>
<evidence type="ECO:0000313" key="5">
    <source>
        <dbReference type="Proteomes" id="UP001241926"/>
    </source>
</evidence>
<dbReference type="EMBL" id="JASJUS010000136">
    <property type="protein sequence ID" value="MDL2082281.1"/>
    <property type="molecule type" value="Genomic_DNA"/>
</dbReference>
<evidence type="ECO:0000313" key="4">
    <source>
        <dbReference type="EMBL" id="MDL2082281.1"/>
    </source>
</evidence>
<gene>
    <name evidence="4" type="ORF">QNN03_38370</name>
</gene>
<reference evidence="4 5" key="1">
    <citation type="submission" date="2023-05" db="EMBL/GenBank/DDBJ databases">
        <title>Streptomyces fuscus sp. nov., a brown-black pigment producing actinomyces isolated from dry sand of Sea duck farm.</title>
        <authorList>
            <person name="Xie J."/>
            <person name="Shen N."/>
        </authorList>
    </citation>
    <scope>NUCLEOTIDE SEQUENCE [LARGE SCALE GENOMIC DNA]</scope>
    <source>
        <strain evidence="4 5">GXMU-J15</strain>
    </source>
</reference>
<evidence type="ECO:0000256" key="1">
    <source>
        <dbReference type="ARBA" id="ARBA00022679"/>
    </source>
</evidence>
<dbReference type="Proteomes" id="UP001241926">
    <property type="component" value="Unassembled WGS sequence"/>
</dbReference>